<dbReference type="EMBL" id="PEDP01003690">
    <property type="protein sequence ID" value="POS82198.1"/>
    <property type="molecule type" value="Genomic_DNA"/>
</dbReference>
<feature type="non-terminal residue" evidence="2">
    <location>
        <position position="1"/>
    </location>
</feature>
<gene>
    <name evidence="2" type="ORF">EPUL_004820</name>
</gene>
<feature type="region of interest" description="Disordered" evidence="1">
    <location>
        <begin position="1"/>
        <end position="43"/>
    </location>
</feature>
<keyword evidence="3" id="KW-1185">Reference proteome</keyword>
<dbReference type="Proteomes" id="UP000237438">
    <property type="component" value="Unassembled WGS sequence"/>
</dbReference>
<organism evidence="2 3">
    <name type="scientific">Erysiphe pulchra</name>
    <dbReference type="NCBI Taxonomy" id="225359"/>
    <lineage>
        <taxon>Eukaryota</taxon>
        <taxon>Fungi</taxon>
        <taxon>Dikarya</taxon>
        <taxon>Ascomycota</taxon>
        <taxon>Pezizomycotina</taxon>
        <taxon>Leotiomycetes</taxon>
        <taxon>Erysiphales</taxon>
        <taxon>Erysiphaceae</taxon>
        <taxon>Erysiphe</taxon>
    </lineage>
</organism>
<proteinExistence type="predicted"/>
<name>A0A2S4PJJ5_9PEZI</name>
<evidence type="ECO:0000313" key="3">
    <source>
        <dbReference type="Proteomes" id="UP000237438"/>
    </source>
</evidence>
<dbReference type="STRING" id="225359.A0A2S4PJJ5"/>
<evidence type="ECO:0008006" key="4">
    <source>
        <dbReference type="Google" id="ProtNLM"/>
    </source>
</evidence>
<dbReference type="OrthoDB" id="10035396at2759"/>
<feature type="non-terminal residue" evidence="2">
    <location>
        <position position="657"/>
    </location>
</feature>
<reference evidence="2 3" key="1">
    <citation type="submission" date="2017-10" db="EMBL/GenBank/DDBJ databases">
        <title>Development of genomic resources for the powdery mildew, Erysiphe pulchra.</title>
        <authorList>
            <person name="Wadl P.A."/>
            <person name="Mack B.M."/>
            <person name="Moore G."/>
            <person name="Beltz S.B."/>
        </authorList>
    </citation>
    <scope>NUCLEOTIDE SEQUENCE [LARGE SCALE GENOMIC DNA]</scope>
    <source>
        <strain evidence="2">Cflorida</strain>
    </source>
</reference>
<evidence type="ECO:0000256" key="1">
    <source>
        <dbReference type="SAM" id="MobiDB-lite"/>
    </source>
</evidence>
<accession>A0A2S4PJJ5</accession>
<comment type="caution">
    <text evidence="2">The sequence shown here is derived from an EMBL/GenBank/DDBJ whole genome shotgun (WGS) entry which is preliminary data.</text>
</comment>
<protein>
    <recommendedName>
        <fullName evidence="4">Endonuclease/exonuclease/phosphatase domain-containing protein</fullName>
    </recommendedName>
</protein>
<sequence>VANFAAADSLTSQPCVRSHTRPNKGNGKGKDKEMNTNTNTNINMSMNTTKKVAVATPKNILSQSSNRASMKEAEQLRVMPTTINSWAIVARNIQKKARTTYTHNLPVNTGIRGTQKLSNDEKSAPKVTDQRLFVRLPIEHEGENCLLRAYPVHSGFALSPCSTEARETILNAVYGLFLSGAKLKSATNWVSVLIPTVSLSIHKQQGEVEINSSPLSDEIGRVCSVRPAYVKLYGRNKPEAPHRTWMAFFVKAPRSGFRRCNGHHLAKNCSRAPSYSNCGSANYATDRCMAATKCRNCGGPHRSDSRRCLARPTRSGAPTKEQMKIYRQAGDREYQAVLRAKAAEENINTANCINANLTNTPHDPSAVQSLLKWTQTPRTIAIGDFNSVYWAWQPSARSYYGQGEEIEGWAEAHNLTFLIVASTKILPTNSSKLKVSKANLPQFTRIISQLLPPLRPLETTEETEKFSQYLSWALESALKAVAVEESVWATRAKTLRAVVASAKREHWKRKVEYIKSSRDVYKLMRWAAPQHASINPPLRHEGRFIEDQGERAIILRDCLLARFSSLDDLPPCIFPAKARIPWSDELTELEVRSCPIGSGNTSPGADGILGELPAACWKSIGLHVAQLFRAYIRFGVNSSCFKLAEIVFLSKAKRDPS</sequence>
<evidence type="ECO:0000313" key="2">
    <source>
        <dbReference type="EMBL" id="POS82198.1"/>
    </source>
</evidence>
<dbReference type="AlphaFoldDB" id="A0A2S4PJJ5"/>